<evidence type="ECO:0000313" key="6">
    <source>
        <dbReference type="EMBL" id="KXB30462.1"/>
    </source>
</evidence>
<dbReference type="InterPro" id="IPR008622">
    <property type="entry name" value="FliT"/>
</dbReference>
<protein>
    <recommendedName>
        <fullName evidence="5">Flagellar protein FliT</fullName>
    </recommendedName>
</protein>
<sequence>MQTDSVLSEIDHLTLKMRDLARSEDWDALTLLENARRTLLVKIDAKAVRAPNNQALVQKIVSNNETIMHLAQNRKEDIGLLLGAFGGPNTEN</sequence>
<comment type="caution">
    <text evidence="6">The sequence shown here is derived from an EMBL/GenBank/DDBJ whole genome shotgun (WGS) entry which is preliminary data.</text>
</comment>
<evidence type="ECO:0000313" key="7">
    <source>
        <dbReference type="Proteomes" id="UP000070186"/>
    </source>
</evidence>
<keyword evidence="3" id="KW-1005">Bacterial flagellum biogenesis</keyword>
<evidence type="ECO:0000256" key="5">
    <source>
        <dbReference type="ARBA" id="ARBA00093797"/>
    </source>
</evidence>
<dbReference type="EMBL" id="LODL01000021">
    <property type="protein sequence ID" value="KXB30462.1"/>
    <property type="molecule type" value="Genomic_DNA"/>
</dbReference>
<dbReference type="Pfam" id="PF05400">
    <property type="entry name" value="FliT"/>
    <property type="match status" value="1"/>
</dbReference>
<evidence type="ECO:0000256" key="3">
    <source>
        <dbReference type="ARBA" id="ARBA00022795"/>
    </source>
</evidence>
<name>A0A133XHR0_9RHOO</name>
<organism evidence="6 7">
    <name type="scientific">Dechloromonas denitrificans</name>
    <dbReference type="NCBI Taxonomy" id="281362"/>
    <lineage>
        <taxon>Bacteria</taxon>
        <taxon>Pseudomonadati</taxon>
        <taxon>Pseudomonadota</taxon>
        <taxon>Betaproteobacteria</taxon>
        <taxon>Rhodocyclales</taxon>
        <taxon>Azonexaceae</taxon>
        <taxon>Dechloromonas</taxon>
    </lineage>
</organism>
<proteinExistence type="predicted"/>
<evidence type="ECO:0000256" key="2">
    <source>
        <dbReference type="ARBA" id="ARBA00022490"/>
    </source>
</evidence>
<accession>A0A133XHR0</accession>
<evidence type="ECO:0000256" key="1">
    <source>
        <dbReference type="ARBA" id="ARBA00004514"/>
    </source>
</evidence>
<evidence type="ECO:0000256" key="4">
    <source>
        <dbReference type="ARBA" id="ARBA00023186"/>
    </source>
</evidence>
<dbReference type="STRING" id="281362.AT959_14110"/>
<dbReference type="Gene3D" id="1.20.58.380">
    <property type="entry name" value="Flagellar protein flit"/>
    <property type="match status" value="1"/>
</dbReference>
<dbReference type="Proteomes" id="UP000070186">
    <property type="component" value="Unassembled WGS sequence"/>
</dbReference>
<dbReference type="RefSeq" id="WP_066884109.1">
    <property type="nucleotide sequence ID" value="NZ_LODL01000021.1"/>
</dbReference>
<gene>
    <name evidence="6" type="ORF">AT959_14110</name>
</gene>
<dbReference type="AlphaFoldDB" id="A0A133XHR0"/>
<dbReference type="GO" id="GO:0044781">
    <property type="term" value="P:bacterial-type flagellum organization"/>
    <property type="evidence" value="ECO:0007669"/>
    <property type="project" value="UniProtKB-KW"/>
</dbReference>
<keyword evidence="4" id="KW-0143">Chaperone</keyword>
<reference evidence="6 7" key="1">
    <citation type="submission" date="2015-12" db="EMBL/GenBank/DDBJ databases">
        <title>Nitrous oxide reduction kinetics distinguish bacteria harboring typical versus atypical NosZ.</title>
        <authorList>
            <person name="Yoon S."/>
            <person name="Nissen S."/>
            <person name="Park D."/>
            <person name="Sanford R.A."/>
            <person name="Loeffler F.E."/>
        </authorList>
    </citation>
    <scope>NUCLEOTIDE SEQUENCE [LARGE SCALE GENOMIC DNA]</scope>
    <source>
        <strain evidence="6 7">ATCC BAA-841</strain>
    </source>
</reference>
<comment type="subcellular location">
    <subcellularLocation>
        <location evidence="1">Cytoplasm</location>
        <location evidence="1">Cytosol</location>
    </subcellularLocation>
</comment>
<keyword evidence="7" id="KW-1185">Reference proteome</keyword>
<keyword evidence="2" id="KW-0963">Cytoplasm</keyword>